<name>A0ABX5QP26_9LACO</name>
<dbReference type="InterPro" id="IPR010147">
    <property type="entry name" value="CRISPR-assoc_prot_CasD"/>
</dbReference>
<dbReference type="RefSeq" id="WP_128687009.1">
    <property type="nucleotide sequence ID" value="NZ_CP029684.2"/>
</dbReference>
<evidence type="ECO:0000313" key="2">
    <source>
        <dbReference type="EMBL" id="QAS70543.1"/>
    </source>
</evidence>
<proteinExistence type="predicted"/>
<gene>
    <name evidence="2" type="primary">cas5e</name>
    <name evidence="2" type="ORF">DLJ48_08410</name>
</gene>
<dbReference type="CDD" id="cd09645">
    <property type="entry name" value="Cas5_I-E"/>
    <property type="match status" value="1"/>
</dbReference>
<dbReference type="EMBL" id="CP029684">
    <property type="protein sequence ID" value="QAS70543.1"/>
    <property type="molecule type" value="Genomic_DNA"/>
</dbReference>
<dbReference type="Pfam" id="PF09704">
    <property type="entry name" value="Cas_Cas5d"/>
    <property type="match status" value="1"/>
</dbReference>
<dbReference type="InterPro" id="IPR021124">
    <property type="entry name" value="CRISPR-assoc_prot_Cas5"/>
</dbReference>
<evidence type="ECO:0000256" key="1">
    <source>
        <dbReference type="ARBA" id="ARBA00023118"/>
    </source>
</evidence>
<dbReference type="NCBIfam" id="TIGR02593">
    <property type="entry name" value="CRISPR_cas5"/>
    <property type="match status" value="1"/>
</dbReference>
<protein>
    <submittedName>
        <fullName evidence="2">Type I-E CRISPR-associated protein Cas5/CasD</fullName>
    </submittedName>
</protein>
<reference evidence="2 3" key="1">
    <citation type="journal article" date="2019" name="Syst. Appl. Microbiol.">
        <title>Oenococcus sicerae sp. nov., isolated from French cider.</title>
        <authorList>
            <person name="Cousin F.J."/>
            <person name="Le Guellec R."/>
            <person name="Chagnot C."/>
            <person name="Goux D."/>
            <person name="Dalmasso M."/>
            <person name="Laplace J.M."/>
            <person name="Cretenet M."/>
        </authorList>
    </citation>
    <scope>NUCLEOTIDE SEQUENCE [LARGE SCALE GENOMIC DNA]</scope>
    <source>
        <strain evidence="2 3">UCMA 15228</strain>
    </source>
</reference>
<keyword evidence="3" id="KW-1185">Reference proteome</keyword>
<dbReference type="NCBIfam" id="TIGR01868">
    <property type="entry name" value="casD_Cas5e"/>
    <property type="match status" value="1"/>
</dbReference>
<dbReference type="Proteomes" id="UP000286907">
    <property type="component" value="Chromosome"/>
</dbReference>
<organism evidence="2 3">
    <name type="scientific">Oenococcus sicerae</name>
    <dbReference type="NCBI Taxonomy" id="2203724"/>
    <lineage>
        <taxon>Bacteria</taxon>
        <taxon>Bacillati</taxon>
        <taxon>Bacillota</taxon>
        <taxon>Bacilli</taxon>
        <taxon>Lactobacillales</taxon>
        <taxon>Lactobacillaceae</taxon>
        <taxon>Oenococcus</taxon>
    </lineage>
</organism>
<accession>A0ABX5QP26</accession>
<evidence type="ECO:0000313" key="3">
    <source>
        <dbReference type="Proteomes" id="UP000286907"/>
    </source>
</evidence>
<sequence length="236" mass="27259">MKTITIKLAGPLQSYGDEAHFSRRTTSDYPSKSAVIGFIAAAFGYRRDDERIAALNSLSFAVRIDQPGIKMTEFQTVEWKKDTRKLTYRDLLQDAIFIVALGSDENSLISKIKNALHHPQFQLYLGRRSNVPAGILKIEEFSDVDPVAALHQLDWQASDWYKKRHRRVETFNAEIFADSDLLSGKYSQLTKDEVESYSQEDRRFRFRSVSHGTIGLPNVFYQEKHFETNHDIFKFL</sequence>
<keyword evidence="1" id="KW-0051">Antiviral defense</keyword>
<dbReference type="Gene3D" id="3.30.70.2660">
    <property type="match status" value="1"/>
</dbReference>
<dbReference type="InterPro" id="IPR013422">
    <property type="entry name" value="CRISPR-assoc_prot_Cas5_N"/>
</dbReference>